<feature type="domain" description="AB hydrolase-1" evidence="2">
    <location>
        <begin position="68"/>
        <end position="299"/>
    </location>
</feature>
<dbReference type="AlphaFoldDB" id="A0A8J3WG16"/>
<reference evidence="3" key="1">
    <citation type="submission" date="2021-01" db="EMBL/GenBank/DDBJ databases">
        <title>Whole genome shotgun sequence of Planobispora rosea NBRC 15558.</title>
        <authorList>
            <person name="Komaki H."/>
            <person name="Tamura T."/>
        </authorList>
    </citation>
    <scope>NUCLEOTIDE SEQUENCE</scope>
    <source>
        <strain evidence="3">NBRC 15558</strain>
    </source>
</reference>
<keyword evidence="3" id="KW-0378">Hydrolase</keyword>
<dbReference type="InterPro" id="IPR029058">
    <property type="entry name" value="AB_hydrolase_fold"/>
</dbReference>
<dbReference type="PRINTS" id="PR00111">
    <property type="entry name" value="ABHYDROLASE"/>
</dbReference>
<proteinExistence type="predicted"/>
<dbReference type="EMBL" id="BOOI01000069">
    <property type="protein sequence ID" value="GIH87948.1"/>
    <property type="molecule type" value="Genomic_DNA"/>
</dbReference>
<dbReference type="InterPro" id="IPR000073">
    <property type="entry name" value="AB_hydrolase_1"/>
</dbReference>
<dbReference type="Pfam" id="PF00561">
    <property type="entry name" value="Abhydrolase_1"/>
    <property type="match status" value="1"/>
</dbReference>
<evidence type="ECO:0000256" key="1">
    <source>
        <dbReference type="SAM" id="MobiDB-lite"/>
    </source>
</evidence>
<evidence type="ECO:0000259" key="2">
    <source>
        <dbReference type="Pfam" id="PF00561"/>
    </source>
</evidence>
<dbReference type="PANTHER" id="PTHR43433">
    <property type="entry name" value="HYDROLASE, ALPHA/BETA FOLD FAMILY PROTEIN"/>
    <property type="match status" value="1"/>
</dbReference>
<gene>
    <name evidence="3" type="ORF">Pro02_63560</name>
</gene>
<dbReference type="InterPro" id="IPR050471">
    <property type="entry name" value="AB_hydrolase"/>
</dbReference>
<protein>
    <submittedName>
        <fullName evidence="3">Alpha/beta hydrolase</fullName>
    </submittedName>
</protein>
<evidence type="ECO:0000313" key="3">
    <source>
        <dbReference type="EMBL" id="GIH87948.1"/>
    </source>
</evidence>
<comment type="caution">
    <text evidence="3">The sequence shown here is derived from an EMBL/GenBank/DDBJ whole genome shotgun (WGS) entry which is preliminary data.</text>
</comment>
<dbReference type="PANTHER" id="PTHR43433:SF10">
    <property type="entry name" value="AB HYDROLASE-1 DOMAIN-CONTAINING PROTEIN"/>
    <property type="match status" value="1"/>
</dbReference>
<accession>A0A8J3WG16</accession>
<dbReference type="SUPFAM" id="SSF53474">
    <property type="entry name" value="alpha/beta-Hydrolases"/>
    <property type="match status" value="1"/>
</dbReference>
<feature type="compositionally biased region" description="Gly residues" evidence="1">
    <location>
        <begin position="326"/>
        <end position="339"/>
    </location>
</feature>
<dbReference type="Proteomes" id="UP000655044">
    <property type="component" value="Unassembled WGS sequence"/>
</dbReference>
<organism evidence="3 4">
    <name type="scientific">Planobispora rosea</name>
    <dbReference type="NCBI Taxonomy" id="35762"/>
    <lineage>
        <taxon>Bacteria</taxon>
        <taxon>Bacillati</taxon>
        <taxon>Actinomycetota</taxon>
        <taxon>Actinomycetes</taxon>
        <taxon>Streptosporangiales</taxon>
        <taxon>Streptosporangiaceae</taxon>
        <taxon>Planobispora</taxon>
    </lineage>
</organism>
<dbReference type="GO" id="GO:0016787">
    <property type="term" value="F:hydrolase activity"/>
    <property type="evidence" value="ECO:0007669"/>
    <property type="project" value="UniProtKB-KW"/>
</dbReference>
<sequence>MRVSTGGSARLRERIRAAERRVAAAYGLTMTEHTVVLGDPPVRVRVLAAGSGEPVVYVNAVSAPAMGLAPLAAQLPGYRHLLLDLPGHSLAEPYRWRDRPVRDLAVGVLTGTLEALGLRRAAIVGSSLGGLFALWAAIDAPARLSRAAIVGAPATALPGTRGTAAMAAMTSAVRGPAAQWSMRLPWPRSVARAALAEAVGTGAAHGMSDDLLDLYHLPLRLPGQAASYRALLGRLMRGRAPRPENVLTDTELAGITTPLLFVWGEQDVFCPPRAGSASVAKIPRARLTAVPGGHSPWLDDAGRCAAPIRSLLAGRRVTHSRSGRPGRAGGHAVPGGPGR</sequence>
<feature type="region of interest" description="Disordered" evidence="1">
    <location>
        <begin position="316"/>
        <end position="339"/>
    </location>
</feature>
<keyword evidence="4" id="KW-1185">Reference proteome</keyword>
<dbReference type="RefSeq" id="WP_068923650.1">
    <property type="nucleotide sequence ID" value="NZ_BMQP01000046.1"/>
</dbReference>
<evidence type="ECO:0000313" key="4">
    <source>
        <dbReference type="Proteomes" id="UP000655044"/>
    </source>
</evidence>
<name>A0A8J3WG16_PLARO</name>
<dbReference type="Gene3D" id="3.40.50.1820">
    <property type="entry name" value="alpha/beta hydrolase"/>
    <property type="match status" value="1"/>
</dbReference>